<evidence type="ECO:0000256" key="1">
    <source>
        <dbReference type="SAM" id="MobiDB-lite"/>
    </source>
</evidence>
<proteinExistence type="predicted"/>
<gene>
    <name evidence="2" type="ORF">BST10_20835</name>
</gene>
<name>A0ABX3RG18_MYCAL</name>
<keyword evidence="3" id="KW-1185">Reference proteome</keyword>
<dbReference type="EMBL" id="MVHC01000043">
    <property type="protein sequence ID" value="OQZ92827.1"/>
    <property type="molecule type" value="Genomic_DNA"/>
</dbReference>
<sequence>MFSGTGCWPIVLVGQRTSGSVPFAREYSGIRARRGLQGEPQLQPGKGEPRHRCGPRPNAKCSALSVQMDFVGVRISRRIPVGTTVAQRYRGAFRH</sequence>
<feature type="region of interest" description="Disordered" evidence="1">
    <location>
        <begin position="34"/>
        <end position="59"/>
    </location>
</feature>
<accession>A0ABX3RG18</accession>
<reference evidence="2 3" key="1">
    <citation type="submission" date="2016-12" db="EMBL/GenBank/DDBJ databases">
        <title>The new phylogeny of genus Mycobacterium.</title>
        <authorList>
            <person name="Tortoli E."/>
            <person name="Trovato A."/>
            <person name="Cirillo D.M."/>
        </authorList>
    </citation>
    <scope>NUCLEOTIDE SEQUENCE [LARGE SCALE GENOMIC DNA]</scope>
    <source>
        <strain evidence="2 3">DSM 45454</strain>
    </source>
</reference>
<evidence type="ECO:0000313" key="2">
    <source>
        <dbReference type="EMBL" id="OQZ92827.1"/>
    </source>
</evidence>
<organism evidence="2 3">
    <name type="scientific">Mycolicibacter algericus DSM 45454</name>
    <dbReference type="NCBI Taxonomy" id="723879"/>
    <lineage>
        <taxon>Bacteria</taxon>
        <taxon>Bacillati</taxon>
        <taxon>Actinomycetota</taxon>
        <taxon>Actinomycetes</taxon>
        <taxon>Mycobacteriales</taxon>
        <taxon>Mycobacteriaceae</taxon>
        <taxon>Mycolicibacter</taxon>
    </lineage>
</organism>
<dbReference type="Proteomes" id="UP000192693">
    <property type="component" value="Unassembled WGS sequence"/>
</dbReference>
<evidence type="ECO:0000313" key="3">
    <source>
        <dbReference type="Proteomes" id="UP000192693"/>
    </source>
</evidence>
<protein>
    <submittedName>
        <fullName evidence="2">Uncharacterized protein</fullName>
    </submittedName>
</protein>
<comment type="caution">
    <text evidence="2">The sequence shown here is derived from an EMBL/GenBank/DDBJ whole genome shotgun (WGS) entry which is preliminary data.</text>
</comment>